<name>A0A3B4BD22_9GOBI</name>
<protein>
    <recommendedName>
        <fullName evidence="5">Fibrillar collagen NC1 domain-containing protein</fullName>
    </recommendedName>
</protein>
<evidence type="ECO:0000313" key="7">
    <source>
        <dbReference type="Proteomes" id="UP000261520"/>
    </source>
</evidence>
<dbReference type="Gene3D" id="2.60.120.1000">
    <property type="match status" value="1"/>
</dbReference>
<reference evidence="6" key="1">
    <citation type="submission" date="2025-08" db="UniProtKB">
        <authorList>
            <consortium name="Ensembl"/>
        </authorList>
    </citation>
    <scope>IDENTIFICATION</scope>
</reference>
<keyword evidence="7" id="KW-1185">Reference proteome</keyword>
<feature type="region of interest" description="Disordered" evidence="4">
    <location>
        <begin position="20"/>
        <end position="51"/>
    </location>
</feature>
<evidence type="ECO:0000256" key="2">
    <source>
        <dbReference type="ARBA" id="ARBA00022525"/>
    </source>
</evidence>
<evidence type="ECO:0000256" key="1">
    <source>
        <dbReference type="ARBA" id="ARBA00004613"/>
    </source>
</evidence>
<dbReference type="GO" id="GO:0005576">
    <property type="term" value="C:extracellular region"/>
    <property type="evidence" value="ECO:0007669"/>
    <property type="project" value="UniProtKB-SubCell"/>
</dbReference>
<dbReference type="InterPro" id="IPR000885">
    <property type="entry name" value="Fib_collagen_C"/>
</dbReference>
<sequence>ILAGRLMDYLTFWGFQGAPGKPGGSGTPGSKGPAGGVGLPGATGPRGEPGPEMWSFQGVVGAEGGPGKDGLVGARVSHATYLKISQQSTVMHIFTLFNLLITRETGVTLVQRDCRVLEGLQELRDLFNIYFCFVCQTANGAWSKTVVEYRTQKSVRLPIVDIAPMDIGRDDQEFGLDVGPVCFS</sequence>
<reference evidence="6" key="2">
    <citation type="submission" date="2025-09" db="UniProtKB">
        <authorList>
            <consortium name="Ensembl"/>
        </authorList>
    </citation>
    <scope>IDENTIFICATION</scope>
</reference>
<keyword evidence="3" id="KW-0176">Collagen</keyword>
<dbReference type="GO" id="GO:0005581">
    <property type="term" value="C:collagen trimer"/>
    <property type="evidence" value="ECO:0007669"/>
    <property type="project" value="UniProtKB-KW"/>
</dbReference>
<dbReference type="PROSITE" id="PS51461">
    <property type="entry name" value="NC1_FIB"/>
    <property type="match status" value="1"/>
</dbReference>
<proteinExistence type="predicted"/>
<dbReference type="SMART" id="SM00038">
    <property type="entry name" value="COLFI"/>
    <property type="match status" value="1"/>
</dbReference>
<feature type="domain" description="Fibrillar collagen NC1" evidence="5">
    <location>
        <begin position="135"/>
        <end position="184"/>
    </location>
</feature>
<organism evidence="6 7">
    <name type="scientific">Periophthalmus magnuspinnatus</name>
    <dbReference type="NCBI Taxonomy" id="409849"/>
    <lineage>
        <taxon>Eukaryota</taxon>
        <taxon>Metazoa</taxon>
        <taxon>Chordata</taxon>
        <taxon>Craniata</taxon>
        <taxon>Vertebrata</taxon>
        <taxon>Euteleostomi</taxon>
        <taxon>Actinopterygii</taxon>
        <taxon>Neopterygii</taxon>
        <taxon>Teleostei</taxon>
        <taxon>Neoteleostei</taxon>
        <taxon>Acanthomorphata</taxon>
        <taxon>Gobiaria</taxon>
        <taxon>Gobiiformes</taxon>
        <taxon>Gobioidei</taxon>
        <taxon>Gobiidae</taxon>
        <taxon>Oxudercinae</taxon>
        <taxon>Periophthalmus</taxon>
    </lineage>
</organism>
<dbReference type="Pfam" id="PF01410">
    <property type="entry name" value="COLFI"/>
    <property type="match status" value="1"/>
</dbReference>
<accession>A0A3B4BD22</accession>
<dbReference type="Ensembl" id="ENSPMGT00000029488.1">
    <property type="protein sequence ID" value="ENSPMGP00000027682.1"/>
    <property type="gene ID" value="ENSPMGG00000022342.1"/>
</dbReference>
<dbReference type="Proteomes" id="UP000261520">
    <property type="component" value="Unplaced"/>
</dbReference>
<evidence type="ECO:0000256" key="4">
    <source>
        <dbReference type="SAM" id="MobiDB-lite"/>
    </source>
</evidence>
<dbReference type="AlphaFoldDB" id="A0A3B4BD22"/>
<evidence type="ECO:0000259" key="5">
    <source>
        <dbReference type="PROSITE" id="PS51461"/>
    </source>
</evidence>
<comment type="subcellular location">
    <subcellularLocation>
        <location evidence="1">Secreted</location>
    </subcellularLocation>
</comment>
<evidence type="ECO:0000313" key="6">
    <source>
        <dbReference type="Ensembl" id="ENSPMGP00000027682.1"/>
    </source>
</evidence>
<keyword evidence="2" id="KW-0964">Secreted</keyword>
<evidence type="ECO:0000256" key="3">
    <source>
        <dbReference type="ARBA" id="ARBA00023119"/>
    </source>
</evidence>
<dbReference type="GO" id="GO:0005201">
    <property type="term" value="F:extracellular matrix structural constituent"/>
    <property type="evidence" value="ECO:0007669"/>
    <property type="project" value="InterPro"/>
</dbReference>
<feature type="compositionally biased region" description="Gly residues" evidence="4">
    <location>
        <begin position="20"/>
        <end position="41"/>
    </location>
</feature>